<accession>A0AA41BWK1</accession>
<evidence type="ECO:0000256" key="3">
    <source>
        <dbReference type="ARBA" id="ARBA00012953"/>
    </source>
</evidence>
<evidence type="ECO:0000256" key="1">
    <source>
        <dbReference type="ARBA" id="ARBA00001946"/>
    </source>
</evidence>
<dbReference type="InterPro" id="IPR036702">
    <property type="entry name" value="ComB-like_sf"/>
</dbReference>
<evidence type="ECO:0000256" key="5">
    <source>
        <dbReference type="ARBA" id="ARBA00022801"/>
    </source>
</evidence>
<comment type="catalytic activity">
    <reaction evidence="7">
        <text>(2R)-O-phospho-3-sulfolactate + H2O = (2R)-3-sulfolactate + phosphate</text>
        <dbReference type="Rhea" id="RHEA:23416"/>
        <dbReference type="ChEBI" id="CHEBI:15377"/>
        <dbReference type="ChEBI" id="CHEBI:15597"/>
        <dbReference type="ChEBI" id="CHEBI:43474"/>
        <dbReference type="ChEBI" id="CHEBI:58738"/>
        <dbReference type="EC" id="3.1.3.71"/>
    </reaction>
</comment>
<reference evidence="8" key="1">
    <citation type="submission" date="2020-11" db="EMBL/GenBank/DDBJ databases">
        <authorList>
            <person name="Lee S.D."/>
        </authorList>
    </citation>
    <scope>NUCLEOTIDE SEQUENCE</scope>
    <source>
        <strain evidence="8">SAP-2</strain>
    </source>
</reference>
<dbReference type="PANTHER" id="PTHR37311">
    <property type="entry name" value="2-PHOSPHOSULFOLACTATE PHOSPHATASE-RELATED"/>
    <property type="match status" value="1"/>
</dbReference>
<dbReference type="EC" id="3.1.3.71" evidence="3"/>
<organism evidence="8 9">
    <name type="scientific">Rouxiella silvae</name>
    <dbReference type="NCBI Taxonomy" id="1646373"/>
    <lineage>
        <taxon>Bacteria</taxon>
        <taxon>Pseudomonadati</taxon>
        <taxon>Pseudomonadota</taxon>
        <taxon>Gammaproteobacteria</taxon>
        <taxon>Enterobacterales</taxon>
        <taxon>Yersiniaceae</taxon>
        <taxon>Rouxiella</taxon>
    </lineage>
</organism>
<evidence type="ECO:0000256" key="6">
    <source>
        <dbReference type="ARBA" id="ARBA00022842"/>
    </source>
</evidence>
<comment type="caution">
    <text evidence="8">The sequence shown here is derived from an EMBL/GenBank/DDBJ whole genome shotgun (WGS) entry which is preliminary data.</text>
</comment>
<dbReference type="GO" id="GO:0000287">
    <property type="term" value="F:magnesium ion binding"/>
    <property type="evidence" value="ECO:0007669"/>
    <property type="project" value="InterPro"/>
</dbReference>
<dbReference type="Gene3D" id="3.90.1560.10">
    <property type="entry name" value="ComB-like"/>
    <property type="match status" value="1"/>
</dbReference>
<gene>
    <name evidence="8" type="ORF">ITX54_11625</name>
</gene>
<evidence type="ECO:0000313" key="8">
    <source>
        <dbReference type="EMBL" id="MBF6637305.1"/>
    </source>
</evidence>
<dbReference type="AlphaFoldDB" id="A0AA41BWK1"/>
<keyword evidence="6" id="KW-0460">Magnesium</keyword>
<dbReference type="Pfam" id="PF04029">
    <property type="entry name" value="2-ph_phosp"/>
    <property type="match status" value="1"/>
</dbReference>
<dbReference type="EMBL" id="JADMKS010000004">
    <property type="protein sequence ID" value="MBF6637305.1"/>
    <property type="molecule type" value="Genomic_DNA"/>
</dbReference>
<evidence type="ECO:0000256" key="2">
    <source>
        <dbReference type="ARBA" id="ARBA00009997"/>
    </source>
</evidence>
<dbReference type="SUPFAM" id="SSF142823">
    <property type="entry name" value="ComB-like"/>
    <property type="match status" value="1"/>
</dbReference>
<evidence type="ECO:0000256" key="4">
    <source>
        <dbReference type="ARBA" id="ARBA00021948"/>
    </source>
</evidence>
<keyword evidence="5" id="KW-0378">Hydrolase</keyword>
<comment type="similarity">
    <text evidence="2">Belongs to the ComB family.</text>
</comment>
<dbReference type="InterPro" id="IPR005238">
    <property type="entry name" value="ComB-like"/>
</dbReference>
<dbReference type="Proteomes" id="UP000705283">
    <property type="component" value="Unassembled WGS sequence"/>
</dbReference>
<proteinExistence type="inferred from homology"/>
<evidence type="ECO:0000313" key="9">
    <source>
        <dbReference type="Proteomes" id="UP000705283"/>
    </source>
</evidence>
<reference evidence="8" key="2">
    <citation type="submission" date="2022-09" db="EMBL/GenBank/DDBJ databases">
        <title>Rouxiella aceris sp. nov., isolated from tree sap and emended description of the genus Rhouxiella.</title>
        <authorList>
            <person name="Kim I.S."/>
        </authorList>
    </citation>
    <scope>NUCLEOTIDE SEQUENCE</scope>
    <source>
        <strain evidence="8">SAP-2</strain>
    </source>
</reference>
<evidence type="ECO:0000256" key="7">
    <source>
        <dbReference type="ARBA" id="ARBA00033711"/>
    </source>
</evidence>
<protein>
    <recommendedName>
        <fullName evidence="4">Probable 2-phosphosulfolactate phosphatase</fullName>
        <ecNumber evidence="3">3.1.3.71</ecNumber>
    </recommendedName>
</protein>
<dbReference type="PANTHER" id="PTHR37311:SF1">
    <property type="entry name" value="2-PHOSPHOSULFOLACTATE PHOSPHATASE-RELATED"/>
    <property type="match status" value="1"/>
</dbReference>
<dbReference type="GO" id="GO:0050545">
    <property type="term" value="F:sulfopyruvate decarboxylase activity"/>
    <property type="evidence" value="ECO:0007669"/>
    <property type="project" value="TreeGrafter"/>
</dbReference>
<comment type="cofactor">
    <cofactor evidence="1">
        <name>Mg(2+)</name>
        <dbReference type="ChEBI" id="CHEBI:18420"/>
    </cofactor>
</comment>
<dbReference type="GO" id="GO:0050532">
    <property type="term" value="F:2-phosphosulfolactate phosphatase activity"/>
    <property type="evidence" value="ECO:0007669"/>
    <property type="project" value="UniProtKB-EC"/>
</dbReference>
<sequence length="198" mass="20913">MTQVTLRGITIIFFKNVINTLSPQSLLRLTAKNRLVLPSPNGSVITFKAKALLAKSACRKTAIFSASLRNLKATALACQRFSNILIVPCGEKWADGSLRPSLEDLTAAGGVIAQLKNRKASPEAQAAAAIYHAVTVEQLRQCSSAQELIERGFADDVSLCLTPNVSGVACQLVDDAFIAVPTAFSPCAAGSTRLISGP</sequence>
<name>A0AA41BWK1_9GAMM</name>